<dbReference type="PANTHER" id="PTHR47642:SF5">
    <property type="entry name" value="ATP-DEPENDENT DNA HELICASE"/>
    <property type="match status" value="1"/>
</dbReference>
<gene>
    <name evidence="1" type="ORF">HOLleu_44505</name>
</gene>
<organism evidence="1 2">
    <name type="scientific">Holothuria leucospilota</name>
    <name type="common">Black long sea cucumber</name>
    <name type="synonym">Mertensiothuria leucospilota</name>
    <dbReference type="NCBI Taxonomy" id="206669"/>
    <lineage>
        <taxon>Eukaryota</taxon>
        <taxon>Metazoa</taxon>
        <taxon>Echinodermata</taxon>
        <taxon>Eleutherozoa</taxon>
        <taxon>Echinozoa</taxon>
        <taxon>Holothuroidea</taxon>
        <taxon>Aspidochirotacea</taxon>
        <taxon>Aspidochirotida</taxon>
        <taxon>Holothuriidae</taxon>
        <taxon>Holothuria</taxon>
    </lineage>
</organism>
<name>A0A9Q0Y8T5_HOLLE</name>
<dbReference type="EMBL" id="JAIZAY010000939">
    <property type="protein sequence ID" value="KAJ8017842.1"/>
    <property type="molecule type" value="Genomic_DNA"/>
</dbReference>
<dbReference type="Proteomes" id="UP001152320">
    <property type="component" value="Unassembled WGS sequence"/>
</dbReference>
<dbReference type="InterPro" id="IPR027417">
    <property type="entry name" value="P-loop_NTPase"/>
</dbReference>
<keyword evidence="2" id="KW-1185">Reference proteome</keyword>
<dbReference type="AlphaFoldDB" id="A0A9Q0Y8T5"/>
<keyword evidence="1" id="KW-0378">Hydrolase</keyword>
<keyword evidence="1" id="KW-0347">Helicase</keyword>
<reference evidence="1" key="1">
    <citation type="submission" date="2021-10" db="EMBL/GenBank/DDBJ databases">
        <title>Tropical sea cucumber genome reveals ecological adaptation and Cuvierian tubules defense mechanism.</title>
        <authorList>
            <person name="Chen T."/>
        </authorList>
    </citation>
    <scope>NUCLEOTIDE SEQUENCE</scope>
    <source>
        <strain evidence="1">Nanhai2018</strain>
        <tissue evidence="1">Muscle</tissue>
    </source>
</reference>
<dbReference type="SUPFAM" id="SSF52540">
    <property type="entry name" value="P-loop containing nucleoside triphosphate hydrolases"/>
    <property type="match status" value="1"/>
</dbReference>
<sequence length="352" mass="39434">MRQKDDQAFAQLLNRLREGNQTCHDLATLAARQFTSDKVPNEATHLFQTNDQVNAHNNKMFDLLRTNKVQIPAIDVVTGDVSKTVKQTLLDHIPENPTKTMGLTSNLSLAVGQRVDLCLNVAVDDGLINGASGVVKSIHNSQTNQIHTVWIQFDDSSVGKAVRQSTRHLNTSDLPTTWTPITRVARQFRSGRSKNAEILRKQFPLRPASAKTVHRCQGDTLNQVVVDMSGQRSQCHVHYVALSRVTSLSGLYILNLNQDKINVDQNVLEEMKILRTKRAMKMCMPPIKTTENTTTFLHQNVRSLRKHISDIKSDGNIFSADVLVFTECHLTSTACTQDLHLDGYNLFLNKSV</sequence>
<keyword evidence="1" id="KW-0547">Nucleotide-binding</keyword>
<evidence type="ECO:0000313" key="2">
    <source>
        <dbReference type="Proteomes" id="UP001152320"/>
    </source>
</evidence>
<keyword evidence="1" id="KW-0067">ATP-binding</keyword>
<evidence type="ECO:0000313" key="1">
    <source>
        <dbReference type="EMBL" id="KAJ8017842.1"/>
    </source>
</evidence>
<dbReference type="InterPro" id="IPR051055">
    <property type="entry name" value="PIF1_helicase"/>
</dbReference>
<proteinExistence type="predicted"/>
<dbReference type="GO" id="GO:0004386">
    <property type="term" value="F:helicase activity"/>
    <property type="evidence" value="ECO:0007669"/>
    <property type="project" value="UniProtKB-KW"/>
</dbReference>
<comment type="caution">
    <text evidence="1">The sequence shown here is derived from an EMBL/GenBank/DDBJ whole genome shotgun (WGS) entry which is preliminary data.</text>
</comment>
<dbReference type="OrthoDB" id="5983684at2759"/>
<accession>A0A9Q0Y8T5</accession>
<dbReference type="PANTHER" id="PTHR47642">
    <property type="entry name" value="ATP-DEPENDENT DNA HELICASE"/>
    <property type="match status" value="1"/>
</dbReference>
<protein>
    <submittedName>
        <fullName evidence="1">ATP-dependent DNA helicase PIF1</fullName>
    </submittedName>
</protein>